<dbReference type="PANTHER" id="PTHR17630">
    <property type="entry name" value="DIENELACTONE HYDROLASE"/>
    <property type="match status" value="1"/>
</dbReference>
<evidence type="ECO:0000256" key="1">
    <source>
        <dbReference type="SAM" id="SignalP"/>
    </source>
</evidence>
<dbReference type="Pfam" id="PF01738">
    <property type="entry name" value="DLH"/>
    <property type="match status" value="1"/>
</dbReference>
<gene>
    <name evidence="3" type="ORF">N0V93_006109</name>
</gene>
<dbReference type="SUPFAM" id="SSF53474">
    <property type="entry name" value="alpha/beta-Hydrolases"/>
    <property type="match status" value="1"/>
</dbReference>
<feature type="chain" id="PRO_5040979508" description="Dienelactone hydrolase domain-containing protein" evidence="1">
    <location>
        <begin position="21"/>
        <end position="269"/>
    </location>
</feature>
<dbReference type="PANTHER" id="PTHR17630:SF44">
    <property type="entry name" value="PROTEIN AIM2"/>
    <property type="match status" value="1"/>
</dbReference>
<organism evidence="3 4">
    <name type="scientific">Gnomoniopsis smithogilvyi</name>
    <dbReference type="NCBI Taxonomy" id="1191159"/>
    <lineage>
        <taxon>Eukaryota</taxon>
        <taxon>Fungi</taxon>
        <taxon>Dikarya</taxon>
        <taxon>Ascomycota</taxon>
        <taxon>Pezizomycotina</taxon>
        <taxon>Sordariomycetes</taxon>
        <taxon>Sordariomycetidae</taxon>
        <taxon>Diaporthales</taxon>
        <taxon>Gnomoniaceae</taxon>
        <taxon>Gnomoniopsis</taxon>
    </lineage>
</organism>
<keyword evidence="1" id="KW-0732">Signal</keyword>
<dbReference type="EMBL" id="JAPEVB010000004">
    <property type="protein sequence ID" value="KAJ4388650.1"/>
    <property type="molecule type" value="Genomic_DNA"/>
</dbReference>
<proteinExistence type="predicted"/>
<keyword evidence="4" id="KW-1185">Reference proteome</keyword>
<accession>A0A9W8YR99</accession>
<dbReference type="InterPro" id="IPR029058">
    <property type="entry name" value="AB_hydrolase_fold"/>
</dbReference>
<dbReference type="InterPro" id="IPR002925">
    <property type="entry name" value="Dienelactn_hydro"/>
</dbReference>
<comment type="caution">
    <text evidence="3">The sequence shown here is derived from an EMBL/GenBank/DDBJ whole genome shotgun (WGS) entry which is preliminary data.</text>
</comment>
<evidence type="ECO:0000313" key="4">
    <source>
        <dbReference type="Proteomes" id="UP001140453"/>
    </source>
</evidence>
<feature type="domain" description="Dienelactone hydrolase" evidence="2">
    <location>
        <begin position="51"/>
        <end position="266"/>
    </location>
</feature>
<dbReference type="Proteomes" id="UP001140453">
    <property type="component" value="Unassembled WGS sequence"/>
</dbReference>
<reference evidence="3" key="1">
    <citation type="submission" date="2022-10" db="EMBL/GenBank/DDBJ databases">
        <title>Tapping the CABI collections for fungal endophytes: first genome assemblies for Collariella, Neodidymelliopsis, Ascochyta clinopodiicola, Didymella pomorum, Didymosphaeria variabile, Neocosmospora piperis and Neocucurbitaria cava.</title>
        <authorList>
            <person name="Hill R."/>
        </authorList>
    </citation>
    <scope>NUCLEOTIDE SEQUENCE</scope>
    <source>
        <strain evidence="3">IMI 355082</strain>
    </source>
</reference>
<dbReference type="AlphaFoldDB" id="A0A9W8YR99"/>
<evidence type="ECO:0000313" key="3">
    <source>
        <dbReference type="EMBL" id="KAJ4388650.1"/>
    </source>
</evidence>
<dbReference type="GO" id="GO:0016787">
    <property type="term" value="F:hydrolase activity"/>
    <property type="evidence" value="ECO:0007669"/>
    <property type="project" value="InterPro"/>
</dbReference>
<name>A0A9W8YR99_9PEZI</name>
<feature type="signal peptide" evidence="1">
    <location>
        <begin position="1"/>
        <end position="20"/>
    </location>
</feature>
<dbReference type="Gene3D" id="3.40.50.1820">
    <property type="entry name" value="alpha/beta hydrolase"/>
    <property type="match status" value="1"/>
</dbReference>
<sequence length="269" mass="28329">MLSTITKFAAFTALTLGVGAQQCAIGGDASVVALTGDSVGTEQVVNGINFYISQPASSAPVPSTAVLYLTDVFGINLTENRLLADSFARAGFLTVAPDLFNGQPAPSDLNNPSFNSTAFLAAHGPDVTDPIIETAITYLRSSLNVSTIAVTGYCFGGRYSFRFVDPARTLKADVAFAAHPSAWNDTDVSAIGAPVSVATADGDSLMPPELRAHLEALLLNISSPYQTSLYSGVPHGFGVRINVTDPVQVWAKESAFLQAVRWFSTFQSL</sequence>
<evidence type="ECO:0000259" key="2">
    <source>
        <dbReference type="Pfam" id="PF01738"/>
    </source>
</evidence>
<protein>
    <recommendedName>
        <fullName evidence="2">Dienelactone hydrolase domain-containing protein</fullName>
    </recommendedName>
</protein>
<dbReference type="OrthoDB" id="17560at2759"/>